<accession>F2JK24</accession>
<reference evidence="2 3" key="1">
    <citation type="journal article" date="2011" name="J. Bacteriol.">
        <title>Complete genome sequence of the cellulose-degrading bacterium Cellulosilyticum lentocellum.</title>
        <authorList>
            <consortium name="US DOE Joint Genome Institute"/>
            <person name="Miller D.A."/>
            <person name="Suen G."/>
            <person name="Bruce D."/>
            <person name="Copeland A."/>
            <person name="Cheng J.F."/>
            <person name="Detter C."/>
            <person name="Goodwin L.A."/>
            <person name="Han C.S."/>
            <person name="Hauser L.J."/>
            <person name="Land M.L."/>
            <person name="Lapidus A."/>
            <person name="Lucas S."/>
            <person name="Meincke L."/>
            <person name="Pitluck S."/>
            <person name="Tapia R."/>
            <person name="Teshima H."/>
            <person name="Woyke T."/>
            <person name="Fox B.G."/>
            <person name="Angert E.R."/>
            <person name="Currie C.R."/>
        </authorList>
    </citation>
    <scope>NUCLEOTIDE SEQUENCE [LARGE SCALE GENOMIC DNA]</scope>
    <source>
        <strain evidence="3">ATCC 49066 / DSM 5427 / NCIMB 11756 / RHM5</strain>
    </source>
</reference>
<sequence length="405" mass="43562">MSNFNNKTITSKGLELLSSALAGNTLEFTRIVMGSGTYEGDIGLIESLVNQKQSLDIKSITRKGSQVVLSTTLLQSAIIEDFYWKEIGVYAKGSDGLEILYMYGSANEASYISKNMLNEKMINIGVLVSNATNITATINNSLVYLNQNDLEEHNNDEEAHTPIRTWVQGLFNGLKLTWDNIIGKPSTFPPSSHSHTKSQITDFPTSLPASDVYDWAKAPTKPTYTYTEVGALASNGKAVSSATADSATYAGGLHIYNEITGLKSTVVDGKQSVANAINGHLGTTLSNQTPFADLAYYINTMVLMPAIKSSFYANYPGSGVPVTLYNTVVGCFFSRNGCTVTCSEDCYVFQISDYAPQIVYGTQITAGTTSSKYFSGISGFVIVCKKPATITLSPGSNAVSGYTIL</sequence>
<evidence type="ECO:0000259" key="1">
    <source>
        <dbReference type="Pfam" id="PF12571"/>
    </source>
</evidence>
<proteinExistence type="predicted"/>
<dbReference type="Proteomes" id="UP000008467">
    <property type="component" value="Chromosome"/>
</dbReference>
<dbReference type="eggNOG" id="COG5301">
    <property type="taxonomic scope" value="Bacteria"/>
</dbReference>
<organism evidence="2 3">
    <name type="scientific">Cellulosilyticum lentocellum (strain ATCC 49066 / DSM 5427 / NCIMB 11756 / RHM5)</name>
    <name type="common">Clostridium lentocellum</name>
    <dbReference type="NCBI Taxonomy" id="642492"/>
    <lineage>
        <taxon>Bacteria</taxon>
        <taxon>Bacillati</taxon>
        <taxon>Bacillota</taxon>
        <taxon>Clostridia</taxon>
        <taxon>Lachnospirales</taxon>
        <taxon>Cellulosilyticaceae</taxon>
        <taxon>Cellulosilyticum</taxon>
    </lineage>
</organism>
<dbReference type="AlphaFoldDB" id="F2JK24"/>
<dbReference type="STRING" id="642492.Clole_2739"/>
<dbReference type="EMBL" id="CP002582">
    <property type="protein sequence ID" value="ADZ84439.1"/>
    <property type="molecule type" value="Genomic_DNA"/>
</dbReference>
<protein>
    <recommendedName>
        <fullName evidence="1">Phage tail fibre protein N-terminal domain-containing protein</fullName>
    </recommendedName>
</protein>
<dbReference type="HOGENOM" id="CLU_679148_0_0_9"/>
<keyword evidence="3" id="KW-1185">Reference proteome</keyword>
<evidence type="ECO:0000313" key="3">
    <source>
        <dbReference type="Proteomes" id="UP000008467"/>
    </source>
</evidence>
<feature type="domain" description="Phage tail fibre protein N-terminal" evidence="1">
    <location>
        <begin position="7"/>
        <end position="146"/>
    </location>
</feature>
<name>F2JK24_CELLD</name>
<dbReference type="RefSeq" id="WP_013657731.1">
    <property type="nucleotide sequence ID" value="NC_015275.1"/>
</dbReference>
<dbReference type="InterPro" id="IPR022225">
    <property type="entry name" value="Phage_tail_fibre_N"/>
</dbReference>
<gene>
    <name evidence="2" type="ordered locus">Clole_2739</name>
</gene>
<dbReference type="Pfam" id="PF12571">
    <property type="entry name" value="Phage_tail_fib"/>
    <property type="match status" value="1"/>
</dbReference>
<dbReference type="KEGG" id="cle:Clole_2739"/>
<evidence type="ECO:0000313" key="2">
    <source>
        <dbReference type="EMBL" id="ADZ84439.1"/>
    </source>
</evidence>